<dbReference type="Pfam" id="PF12770">
    <property type="entry name" value="CHAT"/>
    <property type="match status" value="1"/>
</dbReference>
<accession>A0A8H6U2R1</accession>
<dbReference type="EMBL" id="JACAZI010000035">
    <property type="protein sequence ID" value="KAF7328560.1"/>
    <property type="molecule type" value="Genomic_DNA"/>
</dbReference>
<dbReference type="InterPro" id="IPR011990">
    <property type="entry name" value="TPR-like_helical_dom_sf"/>
</dbReference>
<dbReference type="InterPro" id="IPR024983">
    <property type="entry name" value="CHAT_dom"/>
</dbReference>
<evidence type="ECO:0000313" key="3">
    <source>
        <dbReference type="Proteomes" id="UP000620124"/>
    </source>
</evidence>
<sequence length="1101" mass="121561">MSAELIISGNIFLETVRVASDGSANSWKLGFGCYIPFDAPTFVIAIKRHSETEGSRLVGSIEIRREKVIVGIEQSSNFQNSCQLKKVNPDGPLLQFNAGFSVSVASPSQRSDFSVIGISENNITSVKRYGIDSALAEIKSSVAKKTSSISAVSTQLSVIHERILLFSDGSEKRPLGLEILGSVWSQFKGNQRRGRWLYMLGEICDDFYSITGALDVLKRGVCVYSDAVRDSPGSARYLSRLSTLLRMRFERLSNIADLKRSISTSEAAVQLTPDGHRDKPILLDTLGIAHLRYFERFGALTNINESVAMHEAAVNLSHGNKPGPLVNLGNSLLARFHHLDDLADIDGSVSMFETALRMSSDDDPFRPIILNNFGNCLFHRYERLRDRADIDNSVRMFETAVMLTPEGHPARPARMSSLGQMLSWRFGCSRDPIDLDRSISFSEDAVRLTSDDHPNKASHLYRLGASLRTRFHGRRHTVIEVSRDGRGIPRLTKREGFTDLDNSIAVFEATMKLIPDDHPSKVLLRIDLTDALSSRFEALSGPSDSRKILAQSSLAACSTAAAVRFRFLAVKDWVTHAAKIRDPSLLQAYTVAIELLPELAWLGLSIEDRHYRIMQAGPLVRDAAAYAIACEMPEKAVEWLEQGRSIIWSQVFNLRSPVDALKQAHPDLADKLVSLSTQLEAAGTRSNSLKDGGAESYSSRQAVAQKCHENAQERADLLKKIRKLPGFERFLLPKTICELSAAAQKGPVVFLNATQSRCDALILQLNMDKTVMHVPLTDCTPSELANLTKLMTSLTRGSDRLYGRPKGDSAVPEEQFATVLSEIWVRLVKPVLDALAITNPTEHNPKHIWWCPTGPLTFLPIHAAGRYGASHDFGSKLSDFVISSYTPSLTALIESFRPQSGLQTELKLLAVAQPFSLPGTQKEIDSIELWAKGKVPLTRLEGQAATVRNVQMEMMDSTWVHFACHGIQDITSPTDSALLLAGDERLTLSNIIHMSLPNARLAFLSACQTATGDKELQEESIHLAAGMLLAGYRGVIGSMWSISDSDAPEVARDVYEYLLRTSPPDPARAAEALQLAVRRLREKPGGTKTFFHWVPFIHVGI</sequence>
<comment type="caution">
    <text evidence="2">The sequence shown here is derived from an EMBL/GenBank/DDBJ whole genome shotgun (WGS) entry which is preliminary data.</text>
</comment>
<evidence type="ECO:0000313" key="2">
    <source>
        <dbReference type="EMBL" id="KAF7328560.1"/>
    </source>
</evidence>
<proteinExistence type="predicted"/>
<protein>
    <recommendedName>
        <fullName evidence="1">CHAT domain-containing protein</fullName>
    </recommendedName>
</protein>
<organism evidence="2 3">
    <name type="scientific">Mycena venus</name>
    <dbReference type="NCBI Taxonomy" id="2733690"/>
    <lineage>
        <taxon>Eukaryota</taxon>
        <taxon>Fungi</taxon>
        <taxon>Dikarya</taxon>
        <taxon>Basidiomycota</taxon>
        <taxon>Agaricomycotina</taxon>
        <taxon>Agaricomycetes</taxon>
        <taxon>Agaricomycetidae</taxon>
        <taxon>Agaricales</taxon>
        <taxon>Marasmiineae</taxon>
        <taxon>Mycenaceae</taxon>
        <taxon>Mycena</taxon>
    </lineage>
</organism>
<dbReference type="Proteomes" id="UP000620124">
    <property type="component" value="Unassembled WGS sequence"/>
</dbReference>
<keyword evidence="3" id="KW-1185">Reference proteome</keyword>
<gene>
    <name evidence="2" type="ORF">MVEN_02543900</name>
</gene>
<evidence type="ECO:0000259" key="1">
    <source>
        <dbReference type="Pfam" id="PF12770"/>
    </source>
</evidence>
<dbReference type="OrthoDB" id="9991317at2759"/>
<reference evidence="2" key="1">
    <citation type="submission" date="2020-05" db="EMBL/GenBank/DDBJ databases">
        <title>Mycena genomes resolve the evolution of fungal bioluminescence.</title>
        <authorList>
            <person name="Tsai I.J."/>
        </authorList>
    </citation>
    <scope>NUCLEOTIDE SEQUENCE</scope>
    <source>
        <strain evidence="2">CCC161011</strain>
    </source>
</reference>
<dbReference type="AlphaFoldDB" id="A0A8H6U2R1"/>
<name>A0A8H6U2R1_9AGAR</name>
<feature type="domain" description="CHAT" evidence="1">
    <location>
        <begin position="820"/>
        <end position="1100"/>
    </location>
</feature>
<dbReference type="Gene3D" id="1.25.40.10">
    <property type="entry name" value="Tetratricopeptide repeat domain"/>
    <property type="match status" value="1"/>
</dbReference>